<dbReference type="Pfam" id="PF18478">
    <property type="entry name" value="PIN_10"/>
    <property type="match status" value="1"/>
</dbReference>
<keyword evidence="3" id="KW-1185">Reference proteome</keyword>
<organism evidence="2 3">
    <name type="scientific">Kibdelosporangium lantanae</name>
    <dbReference type="NCBI Taxonomy" id="1497396"/>
    <lineage>
        <taxon>Bacteria</taxon>
        <taxon>Bacillati</taxon>
        <taxon>Actinomycetota</taxon>
        <taxon>Actinomycetes</taxon>
        <taxon>Pseudonocardiales</taxon>
        <taxon>Pseudonocardiaceae</taxon>
        <taxon>Kibdelosporangium</taxon>
    </lineage>
</organism>
<feature type="domain" description="VapC45 PIN like" evidence="1">
    <location>
        <begin position="4"/>
        <end position="56"/>
    </location>
</feature>
<evidence type="ECO:0000313" key="3">
    <source>
        <dbReference type="Proteomes" id="UP001597045"/>
    </source>
</evidence>
<dbReference type="EMBL" id="JBHTIS010000527">
    <property type="protein sequence ID" value="MFD1046114.1"/>
    <property type="molecule type" value="Genomic_DNA"/>
</dbReference>
<dbReference type="Proteomes" id="UP001597045">
    <property type="component" value="Unassembled WGS sequence"/>
</dbReference>
<dbReference type="InterPro" id="IPR041375">
    <property type="entry name" value="VapC45_PIN-like"/>
</dbReference>
<gene>
    <name evidence="2" type="ORF">ACFQ1S_11340</name>
</gene>
<sequence length="92" mass="10407">MPHEFFLDRGLGRRVAEGLAALGWTVHRIVDHFPNDAQDVENEVWLTYGLEQGWSPMCKTVGSRAGTWSEHRWKVTVESCSTSTTSGCSWPR</sequence>
<protein>
    <recommendedName>
        <fullName evidence="1">VapC45 PIN like domain-containing protein</fullName>
    </recommendedName>
</protein>
<evidence type="ECO:0000259" key="1">
    <source>
        <dbReference type="Pfam" id="PF18478"/>
    </source>
</evidence>
<comment type="caution">
    <text evidence="2">The sequence shown here is derived from an EMBL/GenBank/DDBJ whole genome shotgun (WGS) entry which is preliminary data.</text>
</comment>
<name>A0ABW3M918_9PSEU</name>
<reference evidence="3" key="1">
    <citation type="journal article" date="2019" name="Int. J. Syst. Evol. Microbiol.">
        <title>The Global Catalogue of Microorganisms (GCM) 10K type strain sequencing project: providing services to taxonomists for standard genome sequencing and annotation.</title>
        <authorList>
            <consortium name="The Broad Institute Genomics Platform"/>
            <consortium name="The Broad Institute Genome Sequencing Center for Infectious Disease"/>
            <person name="Wu L."/>
            <person name="Ma J."/>
        </authorList>
    </citation>
    <scope>NUCLEOTIDE SEQUENCE [LARGE SCALE GENOMIC DNA]</scope>
    <source>
        <strain evidence="3">JCM 31486</strain>
    </source>
</reference>
<evidence type="ECO:0000313" key="2">
    <source>
        <dbReference type="EMBL" id="MFD1046114.1"/>
    </source>
</evidence>
<proteinExistence type="predicted"/>
<accession>A0ABW3M918</accession>